<evidence type="ECO:0000313" key="2">
    <source>
        <dbReference type="Proteomes" id="UP001283361"/>
    </source>
</evidence>
<proteinExistence type="predicted"/>
<accession>A0AAE1EB53</accession>
<name>A0AAE1EB53_9GAST</name>
<keyword evidence="2" id="KW-1185">Reference proteome</keyword>
<protein>
    <submittedName>
        <fullName evidence="1">Uncharacterized protein</fullName>
    </submittedName>
</protein>
<organism evidence="1 2">
    <name type="scientific">Elysia crispata</name>
    <name type="common">lettuce slug</name>
    <dbReference type="NCBI Taxonomy" id="231223"/>
    <lineage>
        <taxon>Eukaryota</taxon>
        <taxon>Metazoa</taxon>
        <taxon>Spiralia</taxon>
        <taxon>Lophotrochozoa</taxon>
        <taxon>Mollusca</taxon>
        <taxon>Gastropoda</taxon>
        <taxon>Heterobranchia</taxon>
        <taxon>Euthyneura</taxon>
        <taxon>Panpulmonata</taxon>
        <taxon>Sacoglossa</taxon>
        <taxon>Placobranchoidea</taxon>
        <taxon>Plakobranchidae</taxon>
        <taxon>Elysia</taxon>
    </lineage>
</organism>
<sequence length="77" mass="8483">MAIVDQLTPALDLRYGCCGPTYSSSRFDICVAQLTLALDLTCGYCCSKSNYSSSRFDICVAQLTLALDLTYVWLNLL</sequence>
<reference evidence="1" key="1">
    <citation type="journal article" date="2023" name="G3 (Bethesda)">
        <title>A reference genome for the long-term kleptoplast-retaining sea slug Elysia crispata morphotype clarki.</title>
        <authorList>
            <person name="Eastman K.E."/>
            <person name="Pendleton A.L."/>
            <person name="Shaikh M.A."/>
            <person name="Suttiyut T."/>
            <person name="Ogas R."/>
            <person name="Tomko P."/>
            <person name="Gavelis G."/>
            <person name="Widhalm J.R."/>
            <person name="Wisecaver J.H."/>
        </authorList>
    </citation>
    <scope>NUCLEOTIDE SEQUENCE</scope>
    <source>
        <strain evidence="1">ECLA1</strain>
    </source>
</reference>
<dbReference type="EMBL" id="JAWDGP010000555">
    <property type="protein sequence ID" value="KAK3799543.1"/>
    <property type="molecule type" value="Genomic_DNA"/>
</dbReference>
<dbReference type="AlphaFoldDB" id="A0AAE1EB53"/>
<dbReference type="Proteomes" id="UP001283361">
    <property type="component" value="Unassembled WGS sequence"/>
</dbReference>
<evidence type="ECO:0000313" key="1">
    <source>
        <dbReference type="EMBL" id="KAK3799543.1"/>
    </source>
</evidence>
<comment type="caution">
    <text evidence="1">The sequence shown here is derived from an EMBL/GenBank/DDBJ whole genome shotgun (WGS) entry which is preliminary data.</text>
</comment>
<gene>
    <name evidence="1" type="ORF">RRG08_019344</name>
</gene>